<dbReference type="Pfam" id="PF13480">
    <property type="entry name" value="Acetyltransf_6"/>
    <property type="match status" value="1"/>
</dbReference>
<comment type="caution">
    <text evidence="2">The sequence shown here is derived from an EMBL/GenBank/DDBJ whole genome shotgun (WGS) entry which is preliminary data.</text>
</comment>
<name>A0ABP7IF30_9ACTN</name>
<keyword evidence="3" id="KW-1185">Reference proteome</keyword>
<proteinExistence type="predicted"/>
<dbReference type="Proteomes" id="UP001500888">
    <property type="component" value="Unassembled WGS sequence"/>
</dbReference>
<feature type="domain" description="BioF2-like acetyltransferase" evidence="1">
    <location>
        <begin position="124"/>
        <end position="260"/>
    </location>
</feature>
<evidence type="ECO:0000259" key="1">
    <source>
        <dbReference type="Pfam" id="PF13480"/>
    </source>
</evidence>
<evidence type="ECO:0000313" key="3">
    <source>
        <dbReference type="Proteomes" id="UP001500888"/>
    </source>
</evidence>
<dbReference type="EMBL" id="BAAAZR010000009">
    <property type="protein sequence ID" value="GAA3816953.1"/>
    <property type="molecule type" value="Genomic_DNA"/>
</dbReference>
<sequence>MRDRGRAVTVLPVSLLRGLDPLGQLRTRYPLSGDERGLISHVWHCYDAWLPGRDHTAVIVEAMRSLAAELGAAWYGFVNVPHGSPLRDGLVAAGFPARHIEDRFVADLRGMAGVADYIATAGRRGRANLRRNGRRAYETGVTTSVADVARSDLTEIARLCAVTADRHGTGSFYPHELFAGFVTEIGQGACVIEVREGRRLVGAAICLRDETRFHAWACGVDYAVGGNYSPYPILYTATVEQALREGRSTLEGGRGNHVFKVRHGLTPLALDACLLPV</sequence>
<evidence type="ECO:0000313" key="2">
    <source>
        <dbReference type="EMBL" id="GAA3816953.1"/>
    </source>
</evidence>
<reference evidence="3" key="1">
    <citation type="journal article" date="2019" name="Int. J. Syst. Evol. Microbiol.">
        <title>The Global Catalogue of Microorganisms (GCM) 10K type strain sequencing project: providing services to taxonomists for standard genome sequencing and annotation.</title>
        <authorList>
            <consortium name="The Broad Institute Genomics Platform"/>
            <consortium name="The Broad Institute Genome Sequencing Center for Infectious Disease"/>
            <person name="Wu L."/>
            <person name="Ma J."/>
        </authorList>
    </citation>
    <scope>NUCLEOTIDE SEQUENCE [LARGE SCALE GENOMIC DNA]</scope>
    <source>
        <strain evidence="3">JCM 16908</strain>
    </source>
</reference>
<dbReference type="RefSeq" id="WP_344942561.1">
    <property type="nucleotide sequence ID" value="NZ_BAAAZR010000009.1"/>
</dbReference>
<dbReference type="SUPFAM" id="SSF55729">
    <property type="entry name" value="Acyl-CoA N-acyltransferases (Nat)"/>
    <property type="match status" value="1"/>
</dbReference>
<dbReference type="InterPro" id="IPR038740">
    <property type="entry name" value="BioF2-like_GNAT_dom"/>
</dbReference>
<organism evidence="2 3">
    <name type="scientific">Sphaerisporangium flaviroseum</name>
    <dbReference type="NCBI Taxonomy" id="509199"/>
    <lineage>
        <taxon>Bacteria</taxon>
        <taxon>Bacillati</taxon>
        <taxon>Actinomycetota</taxon>
        <taxon>Actinomycetes</taxon>
        <taxon>Streptosporangiales</taxon>
        <taxon>Streptosporangiaceae</taxon>
        <taxon>Sphaerisporangium</taxon>
    </lineage>
</organism>
<gene>
    <name evidence="2" type="ORF">GCM10022226_42020</name>
</gene>
<accession>A0ABP7IF30</accession>
<dbReference type="InterPro" id="IPR016181">
    <property type="entry name" value="Acyl_CoA_acyltransferase"/>
</dbReference>
<protein>
    <recommendedName>
        <fullName evidence="1">BioF2-like acetyltransferase domain-containing protein</fullName>
    </recommendedName>
</protein>
<dbReference type="Gene3D" id="3.40.630.30">
    <property type="match status" value="1"/>
</dbReference>